<dbReference type="GO" id="GO:0005506">
    <property type="term" value="F:iron ion binding"/>
    <property type="evidence" value="ECO:0007669"/>
    <property type="project" value="InterPro"/>
</dbReference>
<dbReference type="GO" id="GO:0004497">
    <property type="term" value="F:monooxygenase activity"/>
    <property type="evidence" value="ECO:0007669"/>
    <property type="project" value="UniProtKB-KW"/>
</dbReference>
<comment type="similarity">
    <text evidence="1">Belongs to the cytochrome P450 family.</text>
</comment>
<dbReference type="AlphaFoldDB" id="A0AAV6X142"/>
<dbReference type="InterPro" id="IPR036396">
    <property type="entry name" value="Cyt_P450_sf"/>
</dbReference>
<dbReference type="PANTHER" id="PTHR47950:SF15">
    <property type="entry name" value="CYTOCHROME P450"/>
    <property type="match status" value="1"/>
</dbReference>
<evidence type="ECO:0000256" key="1">
    <source>
        <dbReference type="ARBA" id="ARBA00010617"/>
    </source>
</evidence>
<sequence>MALLDSPTWFIISFLAALIFMFKFKYSSSKLRPPPGPPGWPLVGNIFNLGTMLHQDFHKLQSKYGPILWLKLGTVNTVVIQSAATAAELFKKHDLPFSDRRVFDSLTACDYHKGSLAQAHYGKYWRRVRRLCSSELTVHERINASAPLRRISIDKMIEWIKEDVSKFGEIQLNKYLFFMTHNLIGNIMLGRDVMDLHSEKGNQFFEATNQFMKWNGTPNIVDVFGFLRWIDPQGIRRNTEKHLGILLSLVAGFVKERIEERKLGKESRDFLDALLEFEGDGKGGIEKLSQKNVTIIIMVQGGYPLVRVTTKVAGLSLGSNLSEVGNLSGVFKRISGGSKKGNMSM</sequence>
<evidence type="ECO:0000256" key="5">
    <source>
        <dbReference type="ARBA" id="ARBA00023033"/>
    </source>
</evidence>
<name>A0AAV6X142_9LAMI</name>
<dbReference type="PANTHER" id="PTHR47950">
    <property type="entry name" value="CYTOCHROME P450, FAMILY 76, SUBFAMILY C, POLYPEPTIDE 5-RELATED"/>
    <property type="match status" value="1"/>
</dbReference>
<dbReference type="Proteomes" id="UP000826271">
    <property type="component" value="Unassembled WGS sequence"/>
</dbReference>
<gene>
    <name evidence="6" type="ORF">BUALT_Bualt11G0102700</name>
</gene>
<evidence type="ECO:0008006" key="8">
    <source>
        <dbReference type="Google" id="ProtNLM"/>
    </source>
</evidence>
<proteinExistence type="inferred from homology"/>
<keyword evidence="7" id="KW-1185">Reference proteome</keyword>
<dbReference type="GO" id="GO:0016705">
    <property type="term" value="F:oxidoreductase activity, acting on paired donors, with incorporation or reduction of molecular oxygen"/>
    <property type="evidence" value="ECO:0007669"/>
    <property type="project" value="InterPro"/>
</dbReference>
<dbReference type="Pfam" id="PF00067">
    <property type="entry name" value="p450"/>
    <property type="match status" value="1"/>
</dbReference>
<reference evidence="6" key="1">
    <citation type="submission" date="2019-10" db="EMBL/GenBank/DDBJ databases">
        <authorList>
            <person name="Zhang R."/>
            <person name="Pan Y."/>
            <person name="Wang J."/>
            <person name="Ma R."/>
            <person name="Yu S."/>
        </authorList>
    </citation>
    <scope>NUCLEOTIDE SEQUENCE</scope>
    <source>
        <strain evidence="6">LA-IB0</strain>
        <tissue evidence="6">Leaf</tissue>
    </source>
</reference>
<keyword evidence="3" id="KW-0479">Metal-binding</keyword>
<dbReference type="InterPro" id="IPR001128">
    <property type="entry name" value="Cyt_P450"/>
</dbReference>
<evidence type="ECO:0000313" key="7">
    <source>
        <dbReference type="Proteomes" id="UP000826271"/>
    </source>
</evidence>
<organism evidence="6 7">
    <name type="scientific">Buddleja alternifolia</name>
    <dbReference type="NCBI Taxonomy" id="168488"/>
    <lineage>
        <taxon>Eukaryota</taxon>
        <taxon>Viridiplantae</taxon>
        <taxon>Streptophyta</taxon>
        <taxon>Embryophyta</taxon>
        <taxon>Tracheophyta</taxon>
        <taxon>Spermatophyta</taxon>
        <taxon>Magnoliopsida</taxon>
        <taxon>eudicotyledons</taxon>
        <taxon>Gunneridae</taxon>
        <taxon>Pentapetalae</taxon>
        <taxon>asterids</taxon>
        <taxon>lamiids</taxon>
        <taxon>Lamiales</taxon>
        <taxon>Scrophulariaceae</taxon>
        <taxon>Buddlejeae</taxon>
        <taxon>Buddleja</taxon>
    </lineage>
</organism>
<keyword evidence="2" id="KW-0349">Heme</keyword>
<keyword evidence="5" id="KW-0560">Oxidoreductase</keyword>
<evidence type="ECO:0000256" key="3">
    <source>
        <dbReference type="ARBA" id="ARBA00022723"/>
    </source>
</evidence>
<dbReference type="Gene3D" id="1.10.630.10">
    <property type="entry name" value="Cytochrome P450"/>
    <property type="match status" value="1"/>
</dbReference>
<dbReference type="GO" id="GO:0020037">
    <property type="term" value="F:heme binding"/>
    <property type="evidence" value="ECO:0007669"/>
    <property type="project" value="InterPro"/>
</dbReference>
<comment type="caution">
    <text evidence="6">The sequence shown here is derived from an EMBL/GenBank/DDBJ whole genome shotgun (WGS) entry which is preliminary data.</text>
</comment>
<evidence type="ECO:0000313" key="6">
    <source>
        <dbReference type="EMBL" id="KAG8374167.1"/>
    </source>
</evidence>
<evidence type="ECO:0000256" key="4">
    <source>
        <dbReference type="ARBA" id="ARBA00023004"/>
    </source>
</evidence>
<protein>
    <recommendedName>
        <fullName evidence="8">Cytochrome P450</fullName>
    </recommendedName>
</protein>
<dbReference type="EMBL" id="WHWC01000011">
    <property type="protein sequence ID" value="KAG8374167.1"/>
    <property type="molecule type" value="Genomic_DNA"/>
</dbReference>
<accession>A0AAV6X142</accession>
<keyword evidence="4" id="KW-0408">Iron</keyword>
<evidence type="ECO:0000256" key="2">
    <source>
        <dbReference type="ARBA" id="ARBA00022617"/>
    </source>
</evidence>
<dbReference type="SUPFAM" id="SSF48264">
    <property type="entry name" value="Cytochrome P450"/>
    <property type="match status" value="1"/>
</dbReference>
<keyword evidence="5" id="KW-0503">Monooxygenase</keyword>